<keyword evidence="2" id="KW-1185">Reference proteome</keyword>
<protein>
    <submittedName>
        <fullName evidence="1">Uncharacterized protein</fullName>
    </submittedName>
</protein>
<sequence length="203" mass="22261">MGPASIDSRMFEPVASMLFCGAGGTGGANAAQLRAVSLGQALRGLARLCRRLALEFASQRHFARIGWSHAADLHVLIGLQRTQHVLHRLHAGEAGTQLARHARAHEHLPALFIARRRTNAQVVRTHAAVHRFVLLEQPQHAGDVVLHAAPRGIGIHVGLFDVQLQAEPVRHHHAARLALHQQVRLRGNGVGLRPRRRGHRGQQ</sequence>
<evidence type="ECO:0000313" key="1">
    <source>
        <dbReference type="EMBL" id="KAG1538773.1"/>
    </source>
</evidence>
<dbReference type="AlphaFoldDB" id="A0A9P6Y3W9"/>
<evidence type="ECO:0000313" key="2">
    <source>
        <dbReference type="Proteomes" id="UP000740926"/>
    </source>
</evidence>
<comment type="caution">
    <text evidence="1">The sequence shown here is derived from an EMBL/GenBank/DDBJ whole genome shotgun (WGS) entry which is preliminary data.</text>
</comment>
<accession>A0A9P6Y3W9</accession>
<dbReference type="EMBL" id="JAANIU010007164">
    <property type="protein sequence ID" value="KAG1538773.1"/>
    <property type="molecule type" value="Genomic_DNA"/>
</dbReference>
<dbReference type="Proteomes" id="UP000740926">
    <property type="component" value="Unassembled WGS sequence"/>
</dbReference>
<gene>
    <name evidence="1" type="ORF">G6F50_014615</name>
</gene>
<organism evidence="1 2">
    <name type="scientific">Rhizopus delemar</name>
    <dbReference type="NCBI Taxonomy" id="936053"/>
    <lineage>
        <taxon>Eukaryota</taxon>
        <taxon>Fungi</taxon>
        <taxon>Fungi incertae sedis</taxon>
        <taxon>Mucoromycota</taxon>
        <taxon>Mucoromycotina</taxon>
        <taxon>Mucoromycetes</taxon>
        <taxon>Mucorales</taxon>
        <taxon>Mucorineae</taxon>
        <taxon>Rhizopodaceae</taxon>
        <taxon>Rhizopus</taxon>
    </lineage>
</organism>
<reference evidence="1 2" key="1">
    <citation type="journal article" date="2020" name="Microb. Genom.">
        <title>Genetic diversity of clinical and environmental Mucorales isolates obtained from an investigation of mucormycosis cases among solid organ transplant recipients.</title>
        <authorList>
            <person name="Nguyen M.H."/>
            <person name="Kaul D."/>
            <person name="Muto C."/>
            <person name="Cheng S.J."/>
            <person name="Richter R.A."/>
            <person name="Bruno V.M."/>
            <person name="Liu G."/>
            <person name="Beyhan S."/>
            <person name="Sundermann A.J."/>
            <person name="Mounaud S."/>
            <person name="Pasculle A.W."/>
            <person name="Nierman W.C."/>
            <person name="Driscoll E."/>
            <person name="Cumbie R."/>
            <person name="Clancy C.J."/>
            <person name="Dupont C.L."/>
        </authorList>
    </citation>
    <scope>NUCLEOTIDE SEQUENCE [LARGE SCALE GENOMIC DNA]</scope>
    <source>
        <strain evidence="1 2">GL24</strain>
    </source>
</reference>
<proteinExistence type="predicted"/>
<name>A0A9P6Y3W9_9FUNG</name>